<comment type="catalytic activity">
    <reaction evidence="14">
        <text>an organic molecule + reduced [NADPH--hemoprotein reductase] + O2 = an alcohol + oxidized [NADPH--hemoprotein reductase] + H2O + H(+)</text>
        <dbReference type="Rhea" id="RHEA:17149"/>
        <dbReference type="Rhea" id="RHEA-COMP:11964"/>
        <dbReference type="Rhea" id="RHEA-COMP:11965"/>
        <dbReference type="ChEBI" id="CHEBI:15377"/>
        <dbReference type="ChEBI" id="CHEBI:15378"/>
        <dbReference type="ChEBI" id="CHEBI:15379"/>
        <dbReference type="ChEBI" id="CHEBI:30879"/>
        <dbReference type="ChEBI" id="CHEBI:57618"/>
        <dbReference type="ChEBI" id="CHEBI:58210"/>
        <dbReference type="ChEBI" id="CHEBI:142491"/>
        <dbReference type="EC" id="1.14.14.1"/>
    </reaction>
</comment>
<feature type="region of interest" description="Disordered" evidence="16">
    <location>
        <begin position="476"/>
        <end position="509"/>
    </location>
</feature>
<evidence type="ECO:0000256" key="7">
    <source>
        <dbReference type="ARBA" id="ARBA00022723"/>
    </source>
</evidence>
<name>A0A9P7ZQX9_9HYPO</name>
<keyword evidence="3 14" id="KW-0813">Transport</keyword>
<keyword evidence="9 14" id="KW-0521">NADP</keyword>
<evidence type="ECO:0000259" key="18">
    <source>
        <dbReference type="PROSITE" id="PS51384"/>
    </source>
</evidence>
<evidence type="ECO:0000259" key="17">
    <source>
        <dbReference type="PROSITE" id="PS50902"/>
    </source>
</evidence>
<organism evidence="19 20">
    <name type="scientific">Emericellopsis atlantica</name>
    <dbReference type="NCBI Taxonomy" id="2614577"/>
    <lineage>
        <taxon>Eukaryota</taxon>
        <taxon>Fungi</taxon>
        <taxon>Dikarya</taxon>
        <taxon>Ascomycota</taxon>
        <taxon>Pezizomycotina</taxon>
        <taxon>Sordariomycetes</taxon>
        <taxon>Hypocreomycetidae</taxon>
        <taxon>Hypocreales</taxon>
        <taxon>Bionectriaceae</taxon>
        <taxon>Emericellopsis</taxon>
    </lineage>
</organism>
<dbReference type="SUPFAM" id="SSF52218">
    <property type="entry name" value="Flavoproteins"/>
    <property type="match status" value="1"/>
</dbReference>
<keyword evidence="13 14" id="KW-0503">Monooxygenase</keyword>
<evidence type="ECO:0000256" key="6">
    <source>
        <dbReference type="ARBA" id="ARBA00022643"/>
    </source>
</evidence>
<dbReference type="PROSITE" id="PS50902">
    <property type="entry name" value="FLAVODOXIN_LIKE"/>
    <property type="match status" value="1"/>
</dbReference>
<feature type="domain" description="FAD-binding FR-type" evidence="18">
    <location>
        <begin position="692"/>
        <end position="933"/>
    </location>
</feature>
<dbReference type="PROSITE" id="PS00086">
    <property type="entry name" value="CYTOCHROME_P450"/>
    <property type="match status" value="1"/>
</dbReference>
<comment type="caution">
    <text evidence="19">The sequence shown here is derived from an EMBL/GenBank/DDBJ whole genome shotgun (WGS) entry which is preliminary data.</text>
</comment>
<evidence type="ECO:0000256" key="15">
    <source>
        <dbReference type="PIRSR" id="PIRSR000209-1"/>
    </source>
</evidence>
<gene>
    <name evidence="19" type="ORF">F5Z01DRAFT_672201</name>
</gene>
<evidence type="ECO:0000256" key="4">
    <source>
        <dbReference type="ARBA" id="ARBA00022617"/>
    </source>
</evidence>
<dbReference type="Proteomes" id="UP000887229">
    <property type="component" value="Unassembled WGS sequence"/>
</dbReference>
<evidence type="ECO:0000256" key="3">
    <source>
        <dbReference type="ARBA" id="ARBA00022448"/>
    </source>
</evidence>
<keyword evidence="12 14" id="KW-0408">Iron</keyword>
<dbReference type="PRINTS" id="PR00385">
    <property type="entry name" value="P450"/>
</dbReference>
<dbReference type="CDD" id="cd11068">
    <property type="entry name" value="CYP120A1"/>
    <property type="match status" value="1"/>
</dbReference>
<dbReference type="GO" id="GO:0005506">
    <property type="term" value="F:iron ion binding"/>
    <property type="evidence" value="ECO:0007669"/>
    <property type="project" value="UniProtKB-UniRule"/>
</dbReference>
<dbReference type="OrthoDB" id="1470350at2759"/>
<keyword evidence="8 14" id="KW-0274">FAD</keyword>
<feature type="binding site" description="axial binding residue" evidence="15">
    <location>
        <position position="411"/>
    </location>
    <ligand>
        <name>heme</name>
        <dbReference type="ChEBI" id="CHEBI:30413"/>
    </ligand>
    <ligandPart>
        <name>Fe</name>
        <dbReference type="ChEBI" id="CHEBI:18248"/>
    </ligandPart>
</feature>
<comment type="cofactor">
    <cofactor evidence="14">
        <name>FAD</name>
        <dbReference type="ChEBI" id="CHEBI:57692"/>
    </cofactor>
    <cofactor evidence="14">
        <name>FMN</name>
        <dbReference type="ChEBI" id="CHEBI:58210"/>
    </cofactor>
</comment>
<evidence type="ECO:0000256" key="12">
    <source>
        <dbReference type="ARBA" id="ARBA00023004"/>
    </source>
</evidence>
<dbReference type="InterPro" id="IPR001433">
    <property type="entry name" value="OxRdtase_FAD/NAD-bd"/>
</dbReference>
<feature type="domain" description="Flavodoxin-like" evidence="17">
    <location>
        <begin position="508"/>
        <end position="649"/>
    </location>
</feature>
<dbReference type="PANTHER" id="PTHR19384">
    <property type="entry name" value="NITRIC OXIDE SYNTHASE-RELATED"/>
    <property type="match status" value="1"/>
</dbReference>
<dbReference type="FunFam" id="1.10.630.10:FF:000040">
    <property type="entry name" value="Bifunctional cytochrome P450/NADPH--P450 reductase"/>
    <property type="match status" value="1"/>
</dbReference>
<dbReference type="InterPro" id="IPR017927">
    <property type="entry name" value="FAD-bd_FR_type"/>
</dbReference>
<dbReference type="GO" id="GO:0050660">
    <property type="term" value="F:flavin adenine dinucleotide binding"/>
    <property type="evidence" value="ECO:0007669"/>
    <property type="project" value="TreeGrafter"/>
</dbReference>
<dbReference type="GeneID" id="70295691"/>
<protein>
    <recommendedName>
        <fullName evidence="14">Bifunctional cytochrome P450/NADPH--P450 reductase</fullName>
    </recommendedName>
    <domain>
        <recommendedName>
            <fullName evidence="14">Cytochrome P450</fullName>
            <ecNumber evidence="14">1.14.14.1</ecNumber>
        </recommendedName>
    </domain>
    <domain>
        <recommendedName>
            <fullName evidence="14">NADPH--cytochrome P450 reductase</fullName>
            <ecNumber evidence="14">1.6.2.4</ecNumber>
        </recommendedName>
    </domain>
</protein>
<dbReference type="EMBL" id="MU251248">
    <property type="protein sequence ID" value="KAG9256206.1"/>
    <property type="molecule type" value="Genomic_DNA"/>
</dbReference>
<dbReference type="PRINTS" id="PR00463">
    <property type="entry name" value="EP450I"/>
</dbReference>
<dbReference type="InterPro" id="IPR029039">
    <property type="entry name" value="Flavoprotein-like_sf"/>
</dbReference>
<keyword evidence="4 14" id="KW-0349">Heme</keyword>
<dbReference type="InterPro" id="IPR023206">
    <property type="entry name" value="Bifunctional_P450_P450_red"/>
</dbReference>
<evidence type="ECO:0000256" key="16">
    <source>
        <dbReference type="SAM" id="MobiDB-lite"/>
    </source>
</evidence>
<dbReference type="GO" id="GO:0003958">
    <property type="term" value="F:NADPH-hemoprotein reductase activity"/>
    <property type="evidence" value="ECO:0007669"/>
    <property type="project" value="UniProtKB-UniRule"/>
</dbReference>
<dbReference type="Gene3D" id="3.40.50.360">
    <property type="match status" value="1"/>
</dbReference>
<evidence type="ECO:0000256" key="13">
    <source>
        <dbReference type="ARBA" id="ARBA00023033"/>
    </source>
</evidence>
<dbReference type="InterPro" id="IPR017972">
    <property type="entry name" value="Cyt_P450_CS"/>
</dbReference>
<dbReference type="SUPFAM" id="SSF63380">
    <property type="entry name" value="Riboflavin synthase domain-like"/>
    <property type="match status" value="1"/>
</dbReference>
<keyword evidence="7 14" id="KW-0479">Metal-binding</keyword>
<dbReference type="RefSeq" id="XP_046120130.1">
    <property type="nucleotide sequence ID" value="XM_046264788.1"/>
</dbReference>
<dbReference type="PROSITE" id="PS51384">
    <property type="entry name" value="FAD_FR"/>
    <property type="match status" value="1"/>
</dbReference>
<feature type="compositionally biased region" description="Polar residues" evidence="16">
    <location>
        <begin position="476"/>
        <end position="500"/>
    </location>
</feature>
<dbReference type="InterPro" id="IPR002401">
    <property type="entry name" value="Cyt_P450_E_grp-I"/>
</dbReference>
<dbReference type="CDD" id="cd06206">
    <property type="entry name" value="bifunctional_CYPOR"/>
    <property type="match status" value="1"/>
</dbReference>
<dbReference type="Pfam" id="PF00258">
    <property type="entry name" value="Flavodoxin_1"/>
    <property type="match status" value="1"/>
</dbReference>
<proteinExistence type="inferred from homology"/>
<dbReference type="InterPro" id="IPR003097">
    <property type="entry name" value="CysJ-like_FAD-binding"/>
</dbReference>
<sequence length="1055" mass="116454">MSERIPGPKGLPLVGNLLDIQDEVPLHAIERISDIYGPLYTLNFPGGGQRYFCTGFELFNELCDETRFYKLAPKTLQDLGKSGSQGLFTSVSEHDIDWQVAHRILLPAFGPLAIESMFDGMYDIACQLTLKWARLGSEVVIGATSDFTRLTLDTIALCAMDYRFNSFYQEGLHPFVAAMTRVLRAGSEASQLTGILKSMMPSHAVALQKDRDIQKRIAMEIVQKRKDNPVDTKDLLNAMIYNKDPKTNQTMSDDLIAANMQTFLIAGHETTSGLLSFAFALLLKNPATLFKAQQEIDKVVGTSKITVKHLSQLPYITAVLRETLRLYPTAPAFNRGQRPENKAKEPIPTIGGGRFKVPEEGITCLMSKIHRDFTVWGADANDFNPDRMTDGKFEKLPRNAWMPFGTGSRSCIGRSFAWQEAMLVLIMILQNFDVRLKDPQYEIKVDQNLTIKPRDFEIRAALRAGLTASNLQNLQNRLYSNGPSNGDTSNDTHGSHQSDSNGKKGKPVQIMFGTTTGTTQHLATKLAATLSGHGWAPKVLDMDEAVKKINKDALQIFISSSYEGMPPDNANLFVSWLQSIEDSQLFDGVEYSVFGCGHSDWKHTFQRIPTIIDDAMAAAGARRVVDRGSSDAAKGDITGQFDDWADNQLLPAVVSSGPHSSASSGQQVPTVALTSAVAMELKEQGRAAHLQQKVDWAVIKAAGCLTPPGEPEKRHLEIKLPEGVSYSVGDYLMVLPRNSESQIRRVIRRFSVPSDSVITISDGGSTTLPVNVPLPVSELLMGYVELTQPATKKDIATLSSHTKPGQQKEYLQSLTATEDTYTSEVSDKRISSLDLLERCNDIEIPFAGFLALLPPLKTRLYSISSSPLASPNTCSMTYTVINAPHLSSRASDSQSIEDRELFHGVTGTYLRDLKAGDQIQVAIRSSNKYFRPPVDMTAVPMVMICAGTGLAPFRGFVEERAVMIKDGHRDLAPAILFVGCRAPSNDQLYKDEFDEWERIGAVKDRVWHNREEVSEAWQSGAKFYVCGSKEMAKSLGEVAQMIVAERQAGQHDLHL</sequence>
<dbReference type="Pfam" id="PF00175">
    <property type="entry name" value="NAD_binding_1"/>
    <property type="match status" value="1"/>
</dbReference>
<dbReference type="GO" id="GO:0070330">
    <property type="term" value="F:aromatase activity"/>
    <property type="evidence" value="ECO:0007669"/>
    <property type="project" value="UniProtKB-UniRule"/>
</dbReference>
<dbReference type="GO" id="GO:0005829">
    <property type="term" value="C:cytosol"/>
    <property type="evidence" value="ECO:0007669"/>
    <property type="project" value="TreeGrafter"/>
</dbReference>
<dbReference type="GO" id="GO:0010181">
    <property type="term" value="F:FMN binding"/>
    <property type="evidence" value="ECO:0007669"/>
    <property type="project" value="UniProtKB-UniRule"/>
</dbReference>
<comment type="similarity">
    <text evidence="2 14">In the N-terminal section; belongs to the cytochrome P450 family.</text>
</comment>
<dbReference type="InterPro" id="IPR008254">
    <property type="entry name" value="Flavodoxin/NO_synth"/>
</dbReference>
<dbReference type="InterPro" id="IPR001128">
    <property type="entry name" value="Cyt_P450"/>
</dbReference>
<dbReference type="Gene3D" id="1.10.630.10">
    <property type="entry name" value="Cytochrome P450"/>
    <property type="match status" value="1"/>
</dbReference>
<evidence type="ECO:0000256" key="9">
    <source>
        <dbReference type="ARBA" id="ARBA00022857"/>
    </source>
</evidence>
<dbReference type="Gene3D" id="2.40.30.10">
    <property type="entry name" value="Translation factors"/>
    <property type="match status" value="1"/>
</dbReference>
<evidence type="ECO:0000313" key="19">
    <source>
        <dbReference type="EMBL" id="KAG9256206.1"/>
    </source>
</evidence>
<dbReference type="InterPro" id="IPR023173">
    <property type="entry name" value="NADPH_Cyt_P450_Rdtase_alpha"/>
</dbReference>
<keyword evidence="6 14" id="KW-0288">FMN</keyword>
<dbReference type="InterPro" id="IPR039261">
    <property type="entry name" value="FNR_nucleotide-bd"/>
</dbReference>
<dbReference type="Gene3D" id="1.20.990.10">
    <property type="entry name" value="NADPH-cytochrome p450 Reductase, Chain A, domain 3"/>
    <property type="match status" value="1"/>
</dbReference>
<evidence type="ECO:0000256" key="10">
    <source>
        <dbReference type="ARBA" id="ARBA00022982"/>
    </source>
</evidence>
<dbReference type="GO" id="GO:0020037">
    <property type="term" value="F:heme binding"/>
    <property type="evidence" value="ECO:0007669"/>
    <property type="project" value="UniProtKB-UniRule"/>
</dbReference>
<dbReference type="Pfam" id="PF00067">
    <property type="entry name" value="p450"/>
    <property type="match status" value="1"/>
</dbReference>
<dbReference type="Gene3D" id="3.40.50.80">
    <property type="entry name" value="Nucleotide-binding domain of ferredoxin-NADP reductase (FNR) module"/>
    <property type="match status" value="2"/>
</dbReference>
<evidence type="ECO:0000313" key="20">
    <source>
        <dbReference type="Proteomes" id="UP000887229"/>
    </source>
</evidence>
<keyword evidence="10 14" id="KW-0249">Electron transport</keyword>
<reference evidence="19" key="1">
    <citation type="journal article" date="2021" name="IMA Fungus">
        <title>Genomic characterization of three marine fungi, including Emericellopsis atlantica sp. nov. with signatures of a generalist lifestyle and marine biomass degradation.</title>
        <authorList>
            <person name="Hagestad O.C."/>
            <person name="Hou L."/>
            <person name="Andersen J.H."/>
            <person name="Hansen E.H."/>
            <person name="Altermark B."/>
            <person name="Li C."/>
            <person name="Kuhnert E."/>
            <person name="Cox R.J."/>
            <person name="Crous P.W."/>
            <person name="Spatafora J.W."/>
            <person name="Lail K."/>
            <person name="Amirebrahimi M."/>
            <person name="Lipzen A."/>
            <person name="Pangilinan J."/>
            <person name="Andreopoulos W."/>
            <person name="Hayes R.D."/>
            <person name="Ng V."/>
            <person name="Grigoriev I.V."/>
            <person name="Jackson S.A."/>
            <person name="Sutton T.D.S."/>
            <person name="Dobson A.D.W."/>
            <person name="Rama T."/>
        </authorList>
    </citation>
    <scope>NUCLEOTIDE SEQUENCE</scope>
    <source>
        <strain evidence="19">TS7</strain>
    </source>
</reference>
<dbReference type="EC" id="1.14.14.1" evidence="14"/>
<comment type="cofactor">
    <cofactor evidence="1 14 15">
        <name>heme</name>
        <dbReference type="ChEBI" id="CHEBI:30413"/>
    </cofactor>
</comment>
<dbReference type="EC" id="1.6.2.4" evidence="14"/>
<evidence type="ECO:0000256" key="11">
    <source>
        <dbReference type="ARBA" id="ARBA00023002"/>
    </source>
</evidence>
<dbReference type="SUPFAM" id="SSF52343">
    <property type="entry name" value="Ferredoxin reductase-like, C-terminal NADP-linked domain"/>
    <property type="match status" value="1"/>
</dbReference>
<dbReference type="Pfam" id="PF00667">
    <property type="entry name" value="FAD_binding_1"/>
    <property type="match status" value="1"/>
</dbReference>
<evidence type="ECO:0000256" key="5">
    <source>
        <dbReference type="ARBA" id="ARBA00022630"/>
    </source>
</evidence>
<evidence type="ECO:0000256" key="8">
    <source>
        <dbReference type="ARBA" id="ARBA00022827"/>
    </source>
</evidence>
<dbReference type="PANTHER" id="PTHR19384:SF127">
    <property type="entry name" value="BIFUNCTIONAL CYTOCHROME P450_NADPH--P450 REDUCTASE"/>
    <property type="match status" value="1"/>
</dbReference>
<keyword evidence="11 14" id="KW-0560">Oxidoreductase</keyword>
<dbReference type="SUPFAM" id="SSF48264">
    <property type="entry name" value="Cytochrome P450"/>
    <property type="match status" value="1"/>
</dbReference>
<dbReference type="InterPro" id="IPR017938">
    <property type="entry name" value="Riboflavin_synthase-like_b-brl"/>
</dbReference>
<accession>A0A9P7ZQX9</accession>
<dbReference type="PIRSF" id="PIRSF000209">
    <property type="entry name" value="Bifunctional_P450_P450R"/>
    <property type="match status" value="1"/>
</dbReference>
<evidence type="ECO:0000256" key="14">
    <source>
        <dbReference type="PIRNR" id="PIRNR000209"/>
    </source>
</evidence>
<comment type="catalytic activity">
    <reaction evidence="14">
        <text>2 oxidized [cytochrome P450] + NADPH = 2 reduced [cytochrome P450] + NADP(+) + H(+)</text>
        <dbReference type="Rhea" id="RHEA:24040"/>
        <dbReference type="Rhea" id="RHEA-COMP:14627"/>
        <dbReference type="Rhea" id="RHEA-COMP:14628"/>
        <dbReference type="ChEBI" id="CHEBI:15378"/>
        <dbReference type="ChEBI" id="CHEBI:55376"/>
        <dbReference type="ChEBI" id="CHEBI:57783"/>
        <dbReference type="ChEBI" id="CHEBI:58349"/>
        <dbReference type="ChEBI" id="CHEBI:60344"/>
        <dbReference type="EC" id="1.6.2.4"/>
    </reaction>
</comment>
<keyword evidence="20" id="KW-1185">Reference proteome</keyword>
<dbReference type="AlphaFoldDB" id="A0A9P7ZQX9"/>
<evidence type="ECO:0000256" key="2">
    <source>
        <dbReference type="ARBA" id="ARBA00010018"/>
    </source>
</evidence>
<keyword evidence="5 14" id="KW-0285">Flavoprotein</keyword>
<dbReference type="InterPro" id="IPR036396">
    <property type="entry name" value="Cyt_P450_sf"/>
</dbReference>
<evidence type="ECO:0000256" key="1">
    <source>
        <dbReference type="ARBA" id="ARBA00001971"/>
    </source>
</evidence>